<dbReference type="EC" id="3.1.1.11" evidence="3"/>
<dbReference type="GO" id="GO:0045490">
    <property type="term" value="P:pectin catabolic process"/>
    <property type="evidence" value="ECO:0007669"/>
    <property type="project" value="UniProtKB-UniPathway"/>
</dbReference>
<sequence length="399" mass="43458">MNMIQTPKRWAITSAILFASFRTTFASTSIYSACQAPTPDPLTGCPPNTFWVSQTDCGADFTTIQGAISSLPDNNTNYTILVMPGIYVEQLNVTRSAPLTILGQTSTPNAQESNTVTVYWAAANANGKFSDNAFTSVLTVAPTLEASLTGSGPTGYPVPADTPFGCIDFRVYNIDFRNVATEFSAGPSLAVSVSRANAGFYFSGFYSYQDTVYVGKLGNAYFYRNTIAGQTDFLYGFGTAWIQHSQIQMRSCGGGVVAWKGTNTTFPNKYGVYISDSFLNAANSSIAPSMIGKCYLGRPWNAQHRSVYLNTYMDASIRPQGYEKWSSNPLTDNYNNYTVMAEYNSSGPGFNLSARIAGNLTIEFTAKQARVYRTPLDVFMTPGGAQPDISWIDPAAYTW</sequence>
<dbReference type="SUPFAM" id="SSF51126">
    <property type="entry name" value="Pectin lyase-like"/>
    <property type="match status" value="1"/>
</dbReference>
<keyword evidence="9" id="KW-1185">Reference proteome</keyword>
<gene>
    <name evidence="8" type="ORF">NA56DRAFT_688892</name>
</gene>
<name>A0A2J6Q647_9HELO</name>
<reference evidence="8 9" key="1">
    <citation type="submission" date="2016-05" db="EMBL/GenBank/DDBJ databases">
        <title>A degradative enzymes factory behind the ericoid mycorrhizal symbiosis.</title>
        <authorList>
            <consortium name="DOE Joint Genome Institute"/>
            <person name="Martino E."/>
            <person name="Morin E."/>
            <person name="Grelet G."/>
            <person name="Kuo A."/>
            <person name="Kohler A."/>
            <person name="Daghino S."/>
            <person name="Barry K."/>
            <person name="Choi C."/>
            <person name="Cichocki N."/>
            <person name="Clum A."/>
            <person name="Copeland A."/>
            <person name="Hainaut M."/>
            <person name="Haridas S."/>
            <person name="Labutti K."/>
            <person name="Lindquist E."/>
            <person name="Lipzen A."/>
            <person name="Khouja H.-R."/>
            <person name="Murat C."/>
            <person name="Ohm R."/>
            <person name="Olson A."/>
            <person name="Spatafora J."/>
            <person name="Veneault-Fourrey C."/>
            <person name="Henrissat B."/>
            <person name="Grigoriev I."/>
            <person name="Martin F."/>
            <person name="Perotto S."/>
        </authorList>
    </citation>
    <scope>NUCLEOTIDE SEQUENCE [LARGE SCALE GENOMIC DNA]</scope>
    <source>
        <strain evidence="8 9">UAMH 7357</strain>
    </source>
</reference>
<feature type="signal peptide" evidence="6">
    <location>
        <begin position="1"/>
        <end position="26"/>
    </location>
</feature>
<evidence type="ECO:0000256" key="4">
    <source>
        <dbReference type="ARBA" id="ARBA00022801"/>
    </source>
</evidence>
<dbReference type="Proteomes" id="UP000235672">
    <property type="component" value="Unassembled WGS sequence"/>
</dbReference>
<dbReference type="Gene3D" id="2.160.20.10">
    <property type="entry name" value="Single-stranded right-handed beta-helix, Pectin lyase-like"/>
    <property type="match status" value="1"/>
</dbReference>
<dbReference type="InterPro" id="IPR011050">
    <property type="entry name" value="Pectin_lyase_fold/virulence"/>
</dbReference>
<dbReference type="PANTHER" id="PTHR31321:SF137">
    <property type="entry name" value="PECTIN METHYL ESTERASE (EUROFUNG)"/>
    <property type="match status" value="1"/>
</dbReference>
<protein>
    <recommendedName>
        <fullName evidence="3">pectinesterase</fullName>
        <ecNumber evidence="3">3.1.1.11</ecNumber>
    </recommendedName>
</protein>
<evidence type="ECO:0000256" key="2">
    <source>
        <dbReference type="ARBA" id="ARBA00008891"/>
    </source>
</evidence>
<evidence type="ECO:0000313" key="8">
    <source>
        <dbReference type="EMBL" id="PMD21713.1"/>
    </source>
</evidence>
<comment type="pathway">
    <text evidence="1">Glycan metabolism; pectin degradation; 2-dehydro-3-deoxy-D-gluconate from pectin: step 1/5.</text>
</comment>
<feature type="chain" id="PRO_5014395233" description="pectinesterase" evidence="6">
    <location>
        <begin position="27"/>
        <end position="399"/>
    </location>
</feature>
<proteinExistence type="inferred from homology"/>
<accession>A0A2J6Q647</accession>
<dbReference type="GO" id="GO:0030599">
    <property type="term" value="F:pectinesterase activity"/>
    <property type="evidence" value="ECO:0007669"/>
    <property type="project" value="UniProtKB-EC"/>
</dbReference>
<dbReference type="GO" id="GO:0042545">
    <property type="term" value="P:cell wall modification"/>
    <property type="evidence" value="ECO:0007669"/>
    <property type="project" value="InterPro"/>
</dbReference>
<evidence type="ECO:0000313" key="9">
    <source>
        <dbReference type="Proteomes" id="UP000235672"/>
    </source>
</evidence>
<keyword evidence="6" id="KW-0732">Signal</keyword>
<organism evidence="8 9">
    <name type="scientific">Hyaloscypha hepaticicola</name>
    <dbReference type="NCBI Taxonomy" id="2082293"/>
    <lineage>
        <taxon>Eukaryota</taxon>
        <taxon>Fungi</taxon>
        <taxon>Dikarya</taxon>
        <taxon>Ascomycota</taxon>
        <taxon>Pezizomycotina</taxon>
        <taxon>Leotiomycetes</taxon>
        <taxon>Helotiales</taxon>
        <taxon>Hyaloscyphaceae</taxon>
        <taxon>Hyaloscypha</taxon>
    </lineage>
</organism>
<evidence type="ECO:0000259" key="7">
    <source>
        <dbReference type="Pfam" id="PF01095"/>
    </source>
</evidence>
<evidence type="ECO:0000256" key="1">
    <source>
        <dbReference type="ARBA" id="ARBA00005184"/>
    </source>
</evidence>
<dbReference type="Pfam" id="PF01095">
    <property type="entry name" value="Pectinesterase"/>
    <property type="match status" value="1"/>
</dbReference>
<dbReference type="UniPathway" id="UPA00545">
    <property type="reaction ID" value="UER00823"/>
</dbReference>
<evidence type="ECO:0000256" key="3">
    <source>
        <dbReference type="ARBA" id="ARBA00013229"/>
    </source>
</evidence>
<dbReference type="STRING" id="1745343.A0A2J6Q647"/>
<comment type="similarity">
    <text evidence="2">Belongs to the pectinesterase family.</text>
</comment>
<dbReference type="InterPro" id="IPR000070">
    <property type="entry name" value="Pectinesterase_cat"/>
</dbReference>
<dbReference type="OrthoDB" id="3934656at2759"/>
<dbReference type="AlphaFoldDB" id="A0A2J6Q647"/>
<keyword evidence="5" id="KW-0063">Aspartyl esterase</keyword>
<feature type="domain" description="Pectinesterase catalytic" evidence="7">
    <location>
        <begin position="169"/>
        <end position="358"/>
    </location>
</feature>
<dbReference type="FunFam" id="2.160.20.10:FF:000045">
    <property type="entry name" value="Pectin methylesterase family protein"/>
    <property type="match status" value="1"/>
</dbReference>
<dbReference type="PANTHER" id="PTHR31321">
    <property type="entry name" value="ACYL-COA THIOESTER HYDROLASE YBHC-RELATED"/>
    <property type="match status" value="1"/>
</dbReference>
<dbReference type="EMBL" id="KZ613480">
    <property type="protein sequence ID" value="PMD21713.1"/>
    <property type="molecule type" value="Genomic_DNA"/>
</dbReference>
<evidence type="ECO:0000256" key="5">
    <source>
        <dbReference type="ARBA" id="ARBA00023085"/>
    </source>
</evidence>
<dbReference type="InterPro" id="IPR012334">
    <property type="entry name" value="Pectin_lyas_fold"/>
</dbReference>
<evidence type="ECO:0000256" key="6">
    <source>
        <dbReference type="SAM" id="SignalP"/>
    </source>
</evidence>
<keyword evidence="4" id="KW-0378">Hydrolase</keyword>